<dbReference type="InterPro" id="IPR050121">
    <property type="entry name" value="Cytochrome_P450_monoxygenase"/>
</dbReference>
<comment type="cofactor">
    <cofactor evidence="4">
        <name>heme</name>
        <dbReference type="ChEBI" id="CHEBI:30413"/>
    </cofactor>
</comment>
<dbReference type="CDD" id="cd11060">
    <property type="entry name" value="CYP57A1-like"/>
    <property type="match status" value="1"/>
</dbReference>
<name>A0A9P1H2I4_9PEZI</name>
<evidence type="ECO:0000256" key="4">
    <source>
        <dbReference type="PIRSR" id="PIRSR602401-1"/>
    </source>
</evidence>
<proteinExistence type="predicted"/>
<dbReference type="InterPro" id="IPR002401">
    <property type="entry name" value="Cyt_P450_E_grp-I"/>
</dbReference>
<evidence type="ECO:0008006" key="7">
    <source>
        <dbReference type="Google" id="ProtNLM"/>
    </source>
</evidence>
<organism evidence="5 6">
    <name type="scientific">Parascedosporium putredinis</name>
    <dbReference type="NCBI Taxonomy" id="1442378"/>
    <lineage>
        <taxon>Eukaryota</taxon>
        <taxon>Fungi</taxon>
        <taxon>Dikarya</taxon>
        <taxon>Ascomycota</taxon>
        <taxon>Pezizomycotina</taxon>
        <taxon>Sordariomycetes</taxon>
        <taxon>Hypocreomycetidae</taxon>
        <taxon>Microascales</taxon>
        <taxon>Microascaceae</taxon>
        <taxon>Parascedosporium</taxon>
    </lineage>
</organism>
<gene>
    <name evidence="5" type="ORF">PPNO1_LOCUS4472</name>
</gene>
<dbReference type="GO" id="GO:0004497">
    <property type="term" value="F:monooxygenase activity"/>
    <property type="evidence" value="ECO:0007669"/>
    <property type="project" value="InterPro"/>
</dbReference>
<keyword evidence="2 4" id="KW-0479">Metal-binding</keyword>
<evidence type="ECO:0000313" key="6">
    <source>
        <dbReference type="Proteomes" id="UP000838763"/>
    </source>
</evidence>
<dbReference type="InterPro" id="IPR001128">
    <property type="entry name" value="Cyt_P450"/>
</dbReference>
<evidence type="ECO:0000256" key="2">
    <source>
        <dbReference type="ARBA" id="ARBA00022723"/>
    </source>
</evidence>
<dbReference type="GO" id="GO:0016705">
    <property type="term" value="F:oxidoreductase activity, acting on paired donors, with incorporation or reduction of molecular oxygen"/>
    <property type="evidence" value="ECO:0007669"/>
    <property type="project" value="InterPro"/>
</dbReference>
<dbReference type="PANTHER" id="PTHR24305:SF168">
    <property type="entry name" value="P450, PUTATIVE (EUROFUNG)-RELATED"/>
    <property type="match status" value="1"/>
</dbReference>
<dbReference type="Pfam" id="PF00067">
    <property type="entry name" value="p450"/>
    <property type="match status" value="1"/>
</dbReference>
<dbReference type="Gene3D" id="1.10.630.10">
    <property type="entry name" value="Cytochrome P450"/>
    <property type="match status" value="1"/>
</dbReference>
<dbReference type="SUPFAM" id="SSF48264">
    <property type="entry name" value="Cytochrome P450"/>
    <property type="match status" value="1"/>
</dbReference>
<dbReference type="InterPro" id="IPR036396">
    <property type="entry name" value="Cyt_P450_sf"/>
</dbReference>
<evidence type="ECO:0000256" key="3">
    <source>
        <dbReference type="ARBA" id="ARBA00023004"/>
    </source>
</evidence>
<dbReference type="PANTHER" id="PTHR24305">
    <property type="entry name" value="CYTOCHROME P450"/>
    <property type="match status" value="1"/>
</dbReference>
<dbReference type="Proteomes" id="UP000838763">
    <property type="component" value="Unassembled WGS sequence"/>
</dbReference>
<keyword evidence="1 4" id="KW-0349">Heme</keyword>
<accession>A0A9P1H2I4</accession>
<protein>
    <recommendedName>
        <fullName evidence="7">Pisatin demethylase</fullName>
    </recommendedName>
</protein>
<evidence type="ECO:0000313" key="5">
    <source>
        <dbReference type="EMBL" id="CAI4214742.1"/>
    </source>
</evidence>
<keyword evidence="6" id="KW-1185">Reference proteome</keyword>
<evidence type="ECO:0000256" key="1">
    <source>
        <dbReference type="ARBA" id="ARBA00022617"/>
    </source>
</evidence>
<comment type="caution">
    <text evidence="5">The sequence shown here is derived from an EMBL/GenBank/DDBJ whole genome shotgun (WGS) entry which is preliminary data.</text>
</comment>
<dbReference type="EMBL" id="CALLCH030000012">
    <property type="protein sequence ID" value="CAI4214742.1"/>
    <property type="molecule type" value="Genomic_DNA"/>
</dbReference>
<dbReference type="GO" id="GO:0005506">
    <property type="term" value="F:iron ion binding"/>
    <property type="evidence" value="ECO:0007669"/>
    <property type="project" value="InterPro"/>
</dbReference>
<keyword evidence="3 4" id="KW-0408">Iron</keyword>
<dbReference type="PRINTS" id="PR00463">
    <property type="entry name" value="EP450I"/>
</dbReference>
<dbReference type="GO" id="GO:0020037">
    <property type="term" value="F:heme binding"/>
    <property type="evidence" value="ECO:0007669"/>
    <property type="project" value="InterPro"/>
</dbReference>
<dbReference type="AlphaFoldDB" id="A0A9P1H2I4"/>
<feature type="binding site" description="axial binding residue" evidence="4">
    <location>
        <position position="390"/>
    </location>
    <ligand>
        <name>heme</name>
        <dbReference type="ChEBI" id="CHEBI:30413"/>
    </ligand>
    <ligandPart>
        <name>Fe</name>
        <dbReference type="ChEBI" id="CHEBI:18248"/>
    </ligandPart>
</feature>
<dbReference type="PRINTS" id="PR00385">
    <property type="entry name" value="P450"/>
</dbReference>
<dbReference type="OrthoDB" id="3934656at2759"/>
<sequence length="443" mass="50397">MSGKAHLRLQKAAEKYGSLVRVGPNELSTCDPDLLRRMDGARSTYKRSTWYLAMRFDPNRDNVLSQMDDDLHNSLRSKMMHGYSGRDVDALEHKVDRNILAFIDLIRRRYLSTPGNTKPFDFGRKVQFFTLDTISDISYSEAFGCLPTDSDRFQYVATIEDNLPAVMLISTMPKMNWIMESSLVKRFLPSEHDQFGFGRVLGICKDKAAERFGPDGKQQHDMLGSFVRHGLTEEEAQSETLLQILAGSETTATAIRATMLYIVTHPHVYSRLLAEILEASKTVSCPITNAEAKGLPYLQAVIKEGLRIWPPVASLMTKIAPPEGDNWKGIRIPGGTCIGYNAFGLSRNKDVWGHDADVFRPERWLEGTVEELRAMESVLDMVFGHGRFKCLGQNIAYIELNKIFFELLRHFQLHVLDPTRVWDNTCRGVFVQHNFWLIASKRE</sequence>
<reference evidence="5" key="1">
    <citation type="submission" date="2022-11" db="EMBL/GenBank/DDBJ databases">
        <authorList>
            <person name="Scott C."/>
            <person name="Bruce N."/>
        </authorList>
    </citation>
    <scope>NUCLEOTIDE SEQUENCE</scope>
</reference>